<evidence type="ECO:0000256" key="1">
    <source>
        <dbReference type="SAM" id="MobiDB-lite"/>
    </source>
</evidence>
<dbReference type="AlphaFoldDB" id="A0A0A1TCX6"/>
<dbReference type="OrthoDB" id="3555317at2759"/>
<dbReference type="CDD" id="cd14688">
    <property type="entry name" value="bZIP_YAP"/>
    <property type="match status" value="1"/>
</dbReference>
<feature type="compositionally biased region" description="Polar residues" evidence="1">
    <location>
        <begin position="120"/>
        <end position="133"/>
    </location>
</feature>
<evidence type="ECO:0008006" key="4">
    <source>
        <dbReference type="Google" id="ProtNLM"/>
    </source>
</evidence>
<evidence type="ECO:0000313" key="2">
    <source>
        <dbReference type="EMBL" id="CEJ94901.1"/>
    </source>
</evidence>
<dbReference type="Proteomes" id="UP000039046">
    <property type="component" value="Unassembled WGS sequence"/>
</dbReference>
<dbReference type="GO" id="GO:0003700">
    <property type="term" value="F:DNA-binding transcription factor activity"/>
    <property type="evidence" value="ECO:0007669"/>
    <property type="project" value="InterPro"/>
</dbReference>
<dbReference type="PANTHER" id="PTHR40618">
    <property type="entry name" value="B-ZIP TRANSCRIPTION FACTOR (EUROFUNG)-RELATED"/>
    <property type="match status" value="1"/>
</dbReference>
<protein>
    <recommendedName>
        <fullName evidence="4">BZIP domain-containing protein</fullName>
    </recommendedName>
</protein>
<feature type="region of interest" description="Disordered" evidence="1">
    <location>
        <begin position="112"/>
        <end position="133"/>
    </location>
</feature>
<keyword evidence="3" id="KW-1185">Reference proteome</keyword>
<gene>
    <name evidence="2" type="ORF">VHEMI10408</name>
</gene>
<dbReference type="Gene3D" id="1.20.5.170">
    <property type="match status" value="1"/>
</dbReference>
<feature type="region of interest" description="Disordered" evidence="1">
    <location>
        <begin position="1"/>
        <end position="38"/>
    </location>
</feature>
<dbReference type="HOGENOM" id="CLU_033170_0_0_1"/>
<name>A0A0A1TCX6_9HYPO</name>
<proteinExistence type="predicted"/>
<reference evidence="2 3" key="1">
    <citation type="journal article" date="2015" name="Genome Announc.">
        <title>Draft Genome Sequence and Gene Annotation of the Entomopathogenic Fungus Verticillium hemipterigenum.</title>
        <authorList>
            <person name="Horn F."/>
            <person name="Habel A."/>
            <person name="Scharf D.H."/>
            <person name="Dworschak J."/>
            <person name="Brakhage A.A."/>
            <person name="Guthke R."/>
            <person name="Hertweck C."/>
            <person name="Linde J."/>
        </authorList>
    </citation>
    <scope>NUCLEOTIDE SEQUENCE [LARGE SCALE GENOMIC DNA]</scope>
</reference>
<evidence type="ECO:0000313" key="3">
    <source>
        <dbReference type="Proteomes" id="UP000039046"/>
    </source>
</evidence>
<organism evidence="2 3">
    <name type="scientific">[Torrubiella] hemipterigena</name>
    <dbReference type="NCBI Taxonomy" id="1531966"/>
    <lineage>
        <taxon>Eukaryota</taxon>
        <taxon>Fungi</taxon>
        <taxon>Dikarya</taxon>
        <taxon>Ascomycota</taxon>
        <taxon>Pezizomycotina</taxon>
        <taxon>Sordariomycetes</taxon>
        <taxon>Hypocreomycetidae</taxon>
        <taxon>Hypocreales</taxon>
        <taxon>Clavicipitaceae</taxon>
        <taxon>Clavicipitaceae incertae sedis</taxon>
        <taxon>'Torrubiella' clade</taxon>
    </lineage>
</organism>
<sequence>MEPTSSEPFGQPARRGRPKAPDAPLPDDEHGRRKARMRLAQRSYRVKKEDALRAATEKSARLETAMRGMLDSFKTFQETLVNEADSGTIPKDLALHISRAAIQIATISKDSGINAPPATVKSNNSSEPQDGQNAAQRFVQATMEHTVKMVAEGTPTHSCLPPALLEHLKLSPAQVLLAQTLGQFSDAQTASPGDIPYAKPVLDALSPMFRLNQGDTSQLLPRRPPPHLQRLTYGLTRTILATNLPELMGEWLEPPDVEEYLAQRGIMVRENATTDLISLQVDSGPVNVPTQTDDQYGVVEFLPSAEDWINDPELEIPDTVLDWTIFGCIKDDAQTIPTGMRTITPSTSDTEGTWASTLSTSEPRTPLGGQVDNTITIDVSKLIDGLAARARCLGPGPGIRREGVDEAIREAVV</sequence>
<dbReference type="SUPFAM" id="SSF57959">
    <property type="entry name" value="Leucine zipper domain"/>
    <property type="match status" value="1"/>
</dbReference>
<dbReference type="PANTHER" id="PTHR40618:SF1">
    <property type="entry name" value="B-ZIP TRANSCRIPTION FACTOR (EUROFUNG)"/>
    <property type="match status" value="1"/>
</dbReference>
<accession>A0A0A1TCX6</accession>
<dbReference type="EMBL" id="CDHN01000008">
    <property type="protein sequence ID" value="CEJ94901.1"/>
    <property type="molecule type" value="Genomic_DNA"/>
</dbReference>
<dbReference type="InterPro" id="IPR046347">
    <property type="entry name" value="bZIP_sf"/>
</dbReference>